<keyword evidence="3" id="KW-1185">Reference proteome</keyword>
<evidence type="ECO:0000313" key="3">
    <source>
        <dbReference type="Proteomes" id="UP000253551"/>
    </source>
</evidence>
<feature type="region of interest" description="Disordered" evidence="1">
    <location>
        <begin position="1"/>
        <end position="20"/>
    </location>
</feature>
<dbReference type="Pfam" id="PF12855">
    <property type="entry name" value="Ecl1"/>
    <property type="match status" value="1"/>
</dbReference>
<dbReference type="EMBL" id="PJQM01001290">
    <property type="protein sequence ID" value="RCI02710.1"/>
    <property type="molecule type" value="Genomic_DNA"/>
</dbReference>
<accession>A0A367KKP6</accession>
<dbReference type="Proteomes" id="UP000253551">
    <property type="component" value="Unassembled WGS sequence"/>
</dbReference>
<dbReference type="OrthoDB" id="2380640at2759"/>
<organism evidence="2 3">
    <name type="scientific">Rhizopus stolonifer</name>
    <name type="common">Rhizopus nigricans</name>
    <dbReference type="NCBI Taxonomy" id="4846"/>
    <lineage>
        <taxon>Eukaryota</taxon>
        <taxon>Fungi</taxon>
        <taxon>Fungi incertae sedis</taxon>
        <taxon>Mucoromycota</taxon>
        <taxon>Mucoromycotina</taxon>
        <taxon>Mucoromycetes</taxon>
        <taxon>Mucorales</taxon>
        <taxon>Mucorineae</taxon>
        <taxon>Rhizopodaceae</taxon>
        <taxon>Rhizopus</taxon>
    </lineage>
</organism>
<protein>
    <submittedName>
        <fullName evidence="2">Uncharacterized protein</fullName>
    </submittedName>
</protein>
<gene>
    <name evidence="2" type="ORF">CU098_006747</name>
</gene>
<name>A0A367KKP6_RHIST</name>
<sequence length="148" mass="16832">MDRLSSPSKTPKNVYKGPTLSNKNKNSRFSLLFENMMCDTNWCTFCDSAISPHSDSLYCSERCLRQDALLHHPLLGYDFSELQGFPHVKNTTTVTTPNHIYSTNQIHPTNHIQPTRIHSSSLSSSLSSTYSEDDPFAALYKPRHHLMN</sequence>
<comment type="caution">
    <text evidence="2">The sequence shown here is derived from an EMBL/GenBank/DDBJ whole genome shotgun (WGS) entry which is preliminary data.</text>
</comment>
<evidence type="ECO:0000256" key="1">
    <source>
        <dbReference type="SAM" id="MobiDB-lite"/>
    </source>
</evidence>
<dbReference type="AlphaFoldDB" id="A0A367KKP6"/>
<reference evidence="2 3" key="1">
    <citation type="journal article" date="2018" name="G3 (Bethesda)">
        <title>Phylogenetic and Phylogenomic Definition of Rhizopus Species.</title>
        <authorList>
            <person name="Gryganskyi A.P."/>
            <person name="Golan J."/>
            <person name="Dolatabadi S."/>
            <person name="Mondo S."/>
            <person name="Robb S."/>
            <person name="Idnurm A."/>
            <person name="Muszewska A."/>
            <person name="Steczkiewicz K."/>
            <person name="Masonjones S."/>
            <person name="Liao H.L."/>
            <person name="Gajdeczka M.T."/>
            <person name="Anike F."/>
            <person name="Vuek A."/>
            <person name="Anishchenko I.M."/>
            <person name="Voigt K."/>
            <person name="de Hoog G.S."/>
            <person name="Smith M.E."/>
            <person name="Heitman J."/>
            <person name="Vilgalys R."/>
            <person name="Stajich J.E."/>
        </authorList>
    </citation>
    <scope>NUCLEOTIDE SEQUENCE [LARGE SCALE GENOMIC DNA]</scope>
    <source>
        <strain evidence="2 3">LSU 92-RS-03</strain>
    </source>
</reference>
<evidence type="ECO:0000313" key="2">
    <source>
        <dbReference type="EMBL" id="RCI02710.1"/>
    </source>
</evidence>
<feature type="compositionally biased region" description="Polar residues" evidence="1">
    <location>
        <begin position="1"/>
        <end position="11"/>
    </location>
</feature>
<dbReference type="InterPro" id="IPR024368">
    <property type="entry name" value="Ecl1/2/3"/>
</dbReference>
<proteinExistence type="predicted"/>